<keyword evidence="3 11" id="KW-0812">Transmembrane</keyword>
<dbReference type="GO" id="GO:0034707">
    <property type="term" value="C:chloride channel complex"/>
    <property type="evidence" value="ECO:0007669"/>
    <property type="project" value="UniProtKB-KW"/>
</dbReference>
<dbReference type="CDD" id="cd00400">
    <property type="entry name" value="Voltage_gated_ClC"/>
    <property type="match status" value="1"/>
</dbReference>
<keyword evidence="2" id="KW-0813">Transport</keyword>
<evidence type="ECO:0000256" key="3">
    <source>
        <dbReference type="ARBA" id="ARBA00022692"/>
    </source>
</evidence>
<evidence type="ECO:0000256" key="4">
    <source>
        <dbReference type="ARBA" id="ARBA00022989"/>
    </source>
</evidence>
<evidence type="ECO:0000256" key="10">
    <source>
        <dbReference type="PROSITE-ProRule" id="PRU00703"/>
    </source>
</evidence>
<dbReference type="Gene3D" id="1.10.3080.10">
    <property type="entry name" value="Clc chloride channel"/>
    <property type="match status" value="1"/>
</dbReference>
<dbReference type="STRING" id="83449.BON30_05395"/>
<protein>
    <submittedName>
        <fullName evidence="13">Chloride channel protein</fullName>
    </submittedName>
</protein>
<dbReference type="Gene3D" id="3.10.580.10">
    <property type="entry name" value="CBS-domain"/>
    <property type="match status" value="1"/>
</dbReference>
<dbReference type="PANTHER" id="PTHR43427">
    <property type="entry name" value="CHLORIDE CHANNEL PROTEIN CLC-E"/>
    <property type="match status" value="1"/>
</dbReference>
<dbReference type="InterPro" id="IPR000644">
    <property type="entry name" value="CBS_dom"/>
</dbReference>
<feature type="transmembrane region" description="Helical" evidence="11">
    <location>
        <begin position="361"/>
        <end position="379"/>
    </location>
</feature>
<feature type="transmembrane region" description="Helical" evidence="11">
    <location>
        <begin position="255"/>
        <end position="273"/>
    </location>
</feature>
<evidence type="ECO:0000256" key="11">
    <source>
        <dbReference type="SAM" id="Phobius"/>
    </source>
</evidence>
<dbReference type="InterPro" id="IPR050368">
    <property type="entry name" value="ClC-type_chloride_channel"/>
</dbReference>
<keyword evidence="8" id="KW-0868">Chloride</keyword>
<dbReference type="GO" id="GO:0005254">
    <property type="term" value="F:chloride channel activity"/>
    <property type="evidence" value="ECO:0007669"/>
    <property type="project" value="UniProtKB-KW"/>
</dbReference>
<comment type="subcellular location">
    <subcellularLocation>
        <location evidence="1">Membrane</location>
        <topology evidence="1">Multi-pass membrane protein</topology>
    </subcellularLocation>
</comment>
<evidence type="ECO:0000256" key="7">
    <source>
        <dbReference type="ARBA" id="ARBA00023173"/>
    </source>
</evidence>
<accession>A0A1L9BL37</accession>
<feature type="transmembrane region" description="Helical" evidence="11">
    <location>
        <begin position="385"/>
        <end position="412"/>
    </location>
</feature>
<sequence>MKSEEPEPPVPAVPGFRPSSLHLSVREFLRSLSGSAQRFWILVVLTGLVSGLSAALLVSFLRWVQRLAWSDKGESFLASAMETTASHRVLVTVSGGVLVAVVSLLIRQPLRGHGTASIIESIWVKSGRMQLPRTLFRGVVSILVVALGAPLGREGALLQSGAATGSALGTRLRLPADQVRLLVACGASAGIAAAYNVPIGGALFGLEVLLGSLALELFGPIVLSCVVATMVSRILIADHPSYLIPAYHLLRPREMLLAIAFGPVMGVASALYVRTVNAFAVALEGGSRVRATLLPVVSMLAVGVAAIWFPQLLGNGYDSVNAALQGHLPLMLLLLLPLLKMVATSLCAGAGIPGGLFTPSLFYGALLGGALGALAQWVWPGVAPSGAYALLGMGAVLAGTTHASVSAVLIIFELTGNYSIMLPLMLVCVLSAVISRGLCPESLYTSSLSRRNVKVPRASSPNWLRSSDVGALLAPNPPTVRPQTSFQEVVVRLLEVPAGYDLYVTGEDGRLQGVIILDALKGHIPDHSLLGMTVAADVMESSLPRVRIDMSLAEVAYRFGDTFVERLPVVDDRGLLLGTISKRDILRHGRF</sequence>
<evidence type="ECO:0000256" key="9">
    <source>
        <dbReference type="ARBA" id="ARBA00023303"/>
    </source>
</evidence>
<dbReference type="Proteomes" id="UP000182229">
    <property type="component" value="Unassembled WGS sequence"/>
</dbReference>
<evidence type="ECO:0000259" key="12">
    <source>
        <dbReference type="PROSITE" id="PS51371"/>
    </source>
</evidence>
<dbReference type="SMART" id="SM00116">
    <property type="entry name" value="CBS"/>
    <property type="match status" value="2"/>
</dbReference>
<feature type="transmembrane region" description="Helical" evidence="11">
    <location>
        <begin position="85"/>
        <end position="106"/>
    </location>
</feature>
<evidence type="ECO:0000256" key="1">
    <source>
        <dbReference type="ARBA" id="ARBA00004141"/>
    </source>
</evidence>
<dbReference type="SUPFAM" id="SSF54631">
    <property type="entry name" value="CBS-domain pair"/>
    <property type="match status" value="1"/>
</dbReference>
<evidence type="ECO:0000256" key="6">
    <source>
        <dbReference type="ARBA" id="ARBA00023136"/>
    </source>
</evidence>
<keyword evidence="14" id="KW-1185">Reference proteome</keyword>
<feature type="transmembrane region" description="Helical" evidence="11">
    <location>
        <begin position="293"/>
        <end position="310"/>
    </location>
</feature>
<organism evidence="13 14">
    <name type="scientific">Cystobacter ferrugineus</name>
    <dbReference type="NCBI Taxonomy" id="83449"/>
    <lineage>
        <taxon>Bacteria</taxon>
        <taxon>Pseudomonadati</taxon>
        <taxon>Myxococcota</taxon>
        <taxon>Myxococcia</taxon>
        <taxon>Myxococcales</taxon>
        <taxon>Cystobacterineae</taxon>
        <taxon>Archangiaceae</taxon>
        <taxon>Cystobacter</taxon>
    </lineage>
</organism>
<dbReference type="EMBL" id="MPIN01000001">
    <property type="protein sequence ID" value="OJH42939.1"/>
    <property type="molecule type" value="Genomic_DNA"/>
</dbReference>
<dbReference type="InterPro" id="IPR001807">
    <property type="entry name" value="ClC"/>
</dbReference>
<feature type="transmembrane region" description="Helical" evidence="11">
    <location>
        <begin position="213"/>
        <end position="235"/>
    </location>
</feature>
<evidence type="ECO:0000256" key="2">
    <source>
        <dbReference type="ARBA" id="ARBA00022448"/>
    </source>
</evidence>
<comment type="caution">
    <text evidence="13">The sequence shown here is derived from an EMBL/GenBank/DDBJ whole genome shotgun (WGS) entry which is preliminary data.</text>
</comment>
<dbReference type="Pfam" id="PF00654">
    <property type="entry name" value="Voltage_CLC"/>
    <property type="match status" value="1"/>
</dbReference>
<evidence type="ECO:0000256" key="8">
    <source>
        <dbReference type="ARBA" id="ARBA00023214"/>
    </source>
</evidence>
<feature type="transmembrane region" description="Helical" evidence="11">
    <location>
        <begin position="330"/>
        <end position="349"/>
    </location>
</feature>
<reference evidence="14" key="1">
    <citation type="submission" date="2016-11" db="EMBL/GenBank/DDBJ databases">
        <authorList>
            <person name="Shukria A."/>
            <person name="Stevens D.C."/>
        </authorList>
    </citation>
    <scope>NUCLEOTIDE SEQUENCE [LARGE SCALE GENOMIC DNA]</scope>
    <source>
        <strain evidence="14">Cbfe23</strain>
    </source>
</reference>
<keyword evidence="10" id="KW-0129">CBS domain</keyword>
<dbReference type="PRINTS" id="PR00762">
    <property type="entry name" value="CLCHANNEL"/>
</dbReference>
<dbReference type="Pfam" id="PF00571">
    <property type="entry name" value="CBS"/>
    <property type="match status" value="1"/>
</dbReference>
<reference evidence="13 14" key="2">
    <citation type="submission" date="2016-12" db="EMBL/GenBank/DDBJ databases">
        <title>Draft Genome Sequence of Cystobacter ferrugineus Strain Cbfe23.</title>
        <authorList>
            <person name="Akbar S."/>
            <person name="Dowd S.E."/>
            <person name="Stevens D.C."/>
        </authorList>
    </citation>
    <scope>NUCLEOTIDE SEQUENCE [LARGE SCALE GENOMIC DNA]</scope>
    <source>
        <strain evidence="13 14">Cbfe23</strain>
    </source>
</reference>
<dbReference type="AlphaFoldDB" id="A0A1L9BL37"/>
<keyword evidence="4 11" id="KW-1133">Transmembrane helix</keyword>
<proteinExistence type="predicted"/>
<feature type="domain" description="CBS" evidence="12">
    <location>
        <begin position="539"/>
        <end position="591"/>
    </location>
</feature>
<gene>
    <name evidence="13" type="ORF">BON30_05395</name>
</gene>
<dbReference type="PROSITE" id="PS51371">
    <property type="entry name" value="CBS"/>
    <property type="match status" value="1"/>
</dbReference>
<evidence type="ECO:0000313" key="13">
    <source>
        <dbReference type="EMBL" id="OJH42939.1"/>
    </source>
</evidence>
<dbReference type="InterPro" id="IPR014743">
    <property type="entry name" value="Cl-channel_core"/>
</dbReference>
<evidence type="ECO:0000313" key="14">
    <source>
        <dbReference type="Proteomes" id="UP000182229"/>
    </source>
</evidence>
<dbReference type="InterPro" id="IPR046342">
    <property type="entry name" value="CBS_dom_sf"/>
</dbReference>
<keyword evidence="5" id="KW-0406">Ion transport</keyword>
<feature type="transmembrane region" description="Helical" evidence="11">
    <location>
        <begin position="135"/>
        <end position="152"/>
    </location>
</feature>
<evidence type="ECO:0000256" key="5">
    <source>
        <dbReference type="ARBA" id="ARBA00023065"/>
    </source>
</evidence>
<feature type="transmembrane region" description="Helical" evidence="11">
    <location>
        <begin position="419"/>
        <end position="438"/>
    </location>
</feature>
<dbReference type="SUPFAM" id="SSF81340">
    <property type="entry name" value="Clc chloride channel"/>
    <property type="match status" value="1"/>
</dbReference>
<keyword evidence="9" id="KW-0407">Ion channel</keyword>
<feature type="transmembrane region" description="Helical" evidence="11">
    <location>
        <begin position="181"/>
        <end position="206"/>
    </location>
</feature>
<dbReference type="CDD" id="cd02205">
    <property type="entry name" value="CBS_pair_SF"/>
    <property type="match status" value="1"/>
</dbReference>
<keyword evidence="6 11" id="KW-0472">Membrane</keyword>
<dbReference type="PANTHER" id="PTHR43427:SF6">
    <property type="entry name" value="CHLORIDE CHANNEL PROTEIN CLC-E"/>
    <property type="match status" value="1"/>
</dbReference>
<feature type="transmembrane region" description="Helical" evidence="11">
    <location>
        <begin position="39"/>
        <end position="65"/>
    </location>
</feature>
<name>A0A1L9BL37_9BACT</name>
<keyword evidence="7" id="KW-0869">Chloride channel</keyword>